<keyword evidence="2" id="KW-1185">Reference proteome</keyword>
<comment type="caution">
    <text evidence="1">The sequence shown here is derived from an EMBL/GenBank/DDBJ whole genome shotgun (WGS) entry which is preliminary data.</text>
</comment>
<dbReference type="AlphaFoldDB" id="A6GGP5"/>
<name>A6GGP5_9BACT</name>
<organism evidence="1 2">
    <name type="scientific">Plesiocystis pacifica SIR-1</name>
    <dbReference type="NCBI Taxonomy" id="391625"/>
    <lineage>
        <taxon>Bacteria</taxon>
        <taxon>Pseudomonadati</taxon>
        <taxon>Myxococcota</taxon>
        <taxon>Polyangia</taxon>
        <taxon>Nannocystales</taxon>
        <taxon>Nannocystaceae</taxon>
        <taxon>Plesiocystis</taxon>
    </lineage>
</organism>
<accession>A6GGP5</accession>
<dbReference type="EMBL" id="ABCS01000109">
    <property type="protein sequence ID" value="EDM74945.1"/>
    <property type="molecule type" value="Genomic_DNA"/>
</dbReference>
<dbReference type="RefSeq" id="WP_006975883.1">
    <property type="nucleotide sequence ID" value="NZ_ABCS01000109.1"/>
</dbReference>
<protein>
    <submittedName>
        <fullName evidence="1">Uncharacterized protein</fullName>
    </submittedName>
</protein>
<dbReference type="Proteomes" id="UP000005801">
    <property type="component" value="Unassembled WGS sequence"/>
</dbReference>
<proteinExistence type="predicted"/>
<sequence>MSAPGGGSSAREARLRAILTSLVDTEPGRALGLRRVATLEDFRASVPVLDAPSHAERVRARLGFGAEALDAEALTAGALARPRLHARWRARAQLSESSEPRALVMLHARVDEPLVDQLRVQDLSSFGAPSVVRIDAIERGPRDGPSPAAETLEALHRARPELLAVPSLATVAWLEQPARGPIERALPSLRALIAECDFEARLRSRLPVLNGGWLHPAGRVGLPAERGPVGAFVLATDSTLIELLPHGDPELEARSSPSSQVGVLDVLDTALPEHAVLGERYELVLSSPLGFLRLRSGLHVRVIGYEASEDGRPRPRVVRLPPPPPDVALEGVTLPGAWLTACVRQSFLPEDPALVSAEIAADPDALDPDIRASRSGLDPFTDTELGTARARFRKGPKPRALAVRIEVHGQSEPNFPVLAANRIDEDLCRRCPAYGWLRERNELWEPRVVIAWAGTAASAKRRRVRSLAGPVERPVVRIAR</sequence>
<evidence type="ECO:0000313" key="2">
    <source>
        <dbReference type="Proteomes" id="UP000005801"/>
    </source>
</evidence>
<dbReference type="OrthoDB" id="5493094at2"/>
<evidence type="ECO:0000313" key="1">
    <source>
        <dbReference type="EMBL" id="EDM74945.1"/>
    </source>
</evidence>
<gene>
    <name evidence="1" type="ORF">PPSIR1_30484</name>
</gene>
<dbReference type="STRING" id="391625.PPSIR1_30484"/>
<reference evidence="1 2" key="1">
    <citation type="submission" date="2007-06" db="EMBL/GenBank/DDBJ databases">
        <authorList>
            <person name="Shimkets L."/>
            <person name="Ferriera S."/>
            <person name="Johnson J."/>
            <person name="Kravitz S."/>
            <person name="Beeson K."/>
            <person name="Sutton G."/>
            <person name="Rogers Y.-H."/>
            <person name="Friedman R."/>
            <person name="Frazier M."/>
            <person name="Venter J.C."/>
        </authorList>
    </citation>
    <scope>NUCLEOTIDE SEQUENCE [LARGE SCALE GENOMIC DNA]</scope>
    <source>
        <strain evidence="1 2">SIR-1</strain>
    </source>
</reference>